<comment type="caution">
    <text evidence="1">The sequence shown here is derived from an EMBL/GenBank/DDBJ whole genome shotgun (WGS) entry which is preliminary data.</text>
</comment>
<gene>
    <name evidence="1" type="ORF">F7018_10840</name>
</gene>
<organism evidence="1 2">
    <name type="scientific">Tenacibaculum aiptasiae</name>
    <dbReference type="NCBI Taxonomy" id="426481"/>
    <lineage>
        <taxon>Bacteria</taxon>
        <taxon>Pseudomonadati</taxon>
        <taxon>Bacteroidota</taxon>
        <taxon>Flavobacteriia</taxon>
        <taxon>Flavobacteriales</taxon>
        <taxon>Flavobacteriaceae</taxon>
        <taxon>Tenacibaculum</taxon>
    </lineage>
</organism>
<proteinExistence type="predicted"/>
<dbReference type="PANTHER" id="PTHR36057">
    <property type="match status" value="1"/>
</dbReference>
<reference evidence="1 2" key="1">
    <citation type="submission" date="2019-09" db="EMBL/GenBank/DDBJ databases">
        <authorList>
            <person name="Cao W.R."/>
        </authorList>
    </citation>
    <scope>NUCLEOTIDE SEQUENCE [LARGE SCALE GENOMIC DNA]</scope>
    <source>
        <strain evidence="2">a4</strain>
    </source>
</reference>
<dbReference type="SUPFAM" id="SSF52833">
    <property type="entry name" value="Thioredoxin-like"/>
    <property type="match status" value="1"/>
</dbReference>
<sequence>MKYAFIFFLATLFYTNSENTKDKTYPPFVVFQLFTSQGCSSCPPADYLLEQVKKNTSNTNIIVMSYHVDYWDRLGWKDPFSKRTYTELQYNYARKFNSSSVYTPQLVVNGNEHFTGSNNRKLNRALKKYTSEKASNAITLSNVYKKDRLINIDYKIKGDLKGKIVSFTLVLDEKTTFVKRGENSNRKIKNSNIVINQVSLPIQDKANGNISLNIPETFDINDNYRIIAFVQNPNLQITGGVQKSL</sequence>
<protein>
    <submittedName>
        <fullName evidence="1">DUF1223 domain-containing protein</fullName>
    </submittedName>
</protein>
<accession>A0A7J5AIT7</accession>
<dbReference type="Proteomes" id="UP000467305">
    <property type="component" value="Unassembled WGS sequence"/>
</dbReference>
<evidence type="ECO:0000313" key="2">
    <source>
        <dbReference type="Proteomes" id="UP000467305"/>
    </source>
</evidence>
<dbReference type="OrthoDB" id="9808254at2"/>
<dbReference type="EMBL" id="WAAU01000014">
    <property type="protein sequence ID" value="KAB1157413.1"/>
    <property type="molecule type" value="Genomic_DNA"/>
</dbReference>
<dbReference type="Pfam" id="PF06764">
    <property type="entry name" value="DUF1223"/>
    <property type="match status" value="1"/>
</dbReference>
<dbReference type="InterPro" id="IPR010634">
    <property type="entry name" value="DUF1223"/>
</dbReference>
<dbReference type="AlphaFoldDB" id="A0A7J5AIT7"/>
<dbReference type="InterPro" id="IPR036249">
    <property type="entry name" value="Thioredoxin-like_sf"/>
</dbReference>
<dbReference type="RefSeq" id="WP_150900080.1">
    <property type="nucleotide sequence ID" value="NZ_WAAU01000014.1"/>
</dbReference>
<keyword evidence="2" id="KW-1185">Reference proteome</keyword>
<name>A0A7J5AIT7_9FLAO</name>
<dbReference type="PANTHER" id="PTHR36057:SF1">
    <property type="entry name" value="LIPOPROTEIN LIPID ATTACHMENT SITE-LIKE PROTEIN, PUTATIVE (DUF1223)-RELATED"/>
    <property type="match status" value="1"/>
</dbReference>
<evidence type="ECO:0000313" key="1">
    <source>
        <dbReference type="EMBL" id="KAB1157413.1"/>
    </source>
</evidence>